<gene>
    <name evidence="2" type="ORF">METZ01_LOCUS435684</name>
</gene>
<feature type="non-terminal residue" evidence="2">
    <location>
        <position position="79"/>
    </location>
</feature>
<protein>
    <submittedName>
        <fullName evidence="2">Uncharacterized protein</fullName>
    </submittedName>
</protein>
<dbReference type="EMBL" id="UINC01175936">
    <property type="protein sequence ID" value="SVD82830.1"/>
    <property type="molecule type" value="Genomic_DNA"/>
</dbReference>
<proteinExistence type="predicted"/>
<reference evidence="2" key="1">
    <citation type="submission" date="2018-05" db="EMBL/GenBank/DDBJ databases">
        <authorList>
            <person name="Lanie J.A."/>
            <person name="Ng W.-L."/>
            <person name="Kazmierczak K.M."/>
            <person name="Andrzejewski T.M."/>
            <person name="Davidsen T.M."/>
            <person name="Wayne K.J."/>
            <person name="Tettelin H."/>
            <person name="Glass J.I."/>
            <person name="Rusch D."/>
            <person name="Podicherti R."/>
            <person name="Tsui H.-C.T."/>
            <person name="Winkler M.E."/>
        </authorList>
    </citation>
    <scope>NUCLEOTIDE SEQUENCE</scope>
</reference>
<evidence type="ECO:0000256" key="1">
    <source>
        <dbReference type="SAM" id="Phobius"/>
    </source>
</evidence>
<keyword evidence="1" id="KW-0472">Membrane</keyword>
<dbReference type="AlphaFoldDB" id="A0A382YIC0"/>
<organism evidence="2">
    <name type="scientific">marine metagenome</name>
    <dbReference type="NCBI Taxonomy" id="408172"/>
    <lineage>
        <taxon>unclassified sequences</taxon>
        <taxon>metagenomes</taxon>
        <taxon>ecological metagenomes</taxon>
    </lineage>
</organism>
<keyword evidence="1" id="KW-0812">Transmembrane</keyword>
<name>A0A382YIC0_9ZZZZ</name>
<evidence type="ECO:0000313" key="2">
    <source>
        <dbReference type="EMBL" id="SVD82830.1"/>
    </source>
</evidence>
<feature type="transmembrane region" description="Helical" evidence="1">
    <location>
        <begin position="39"/>
        <end position="61"/>
    </location>
</feature>
<sequence length="79" mass="8767">MKKFREGVGNIPFDKLTKKEKMTVNKYVTTNTWANVGQLMFIVPLILLYGTGAFLMVAGVIKDPEAPLWLKIGLPSIIG</sequence>
<keyword evidence="1" id="KW-1133">Transmembrane helix</keyword>
<accession>A0A382YIC0</accession>